<dbReference type="EMBL" id="SGUG01000012">
    <property type="protein sequence ID" value="MDG0862833.1"/>
    <property type="molecule type" value="Genomic_DNA"/>
</dbReference>
<evidence type="ECO:0000313" key="3">
    <source>
        <dbReference type="Proteomes" id="UP001152766"/>
    </source>
</evidence>
<feature type="transmembrane region" description="Helical" evidence="1">
    <location>
        <begin position="275"/>
        <end position="296"/>
    </location>
</feature>
<dbReference type="RefSeq" id="WP_268146745.1">
    <property type="nucleotide sequence ID" value="NZ_JAPPUW010000001.1"/>
</dbReference>
<dbReference type="PANTHER" id="PTHR43471">
    <property type="entry name" value="ABC TRANSPORTER PERMEASE"/>
    <property type="match status" value="1"/>
</dbReference>
<dbReference type="GO" id="GO:0140359">
    <property type="term" value="F:ABC-type transporter activity"/>
    <property type="evidence" value="ECO:0007669"/>
    <property type="project" value="InterPro"/>
</dbReference>
<comment type="caution">
    <text evidence="2">The sequence shown here is derived from an EMBL/GenBank/DDBJ whole genome shotgun (WGS) entry which is preliminary data.</text>
</comment>
<feature type="transmembrane region" description="Helical" evidence="1">
    <location>
        <begin position="308"/>
        <end position="325"/>
    </location>
</feature>
<feature type="transmembrane region" description="Helical" evidence="1">
    <location>
        <begin position="234"/>
        <end position="255"/>
    </location>
</feature>
<keyword evidence="1" id="KW-1133">Transmembrane helix</keyword>
<name>A0A9X4LGN5_9BURK</name>
<feature type="transmembrane region" description="Helical" evidence="1">
    <location>
        <begin position="184"/>
        <end position="202"/>
    </location>
</feature>
<dbReference type="PANTHER" id="PTHR43471:SF3">
    <property type="entry name" value="ABC TRANSPORTER PERMEASE PROTEIN NATB"/>
    <property type="match status" value="1"/>
</dbReference>
<evidence type="ECO:0000256" key="1">
    <source>
        <dbReference type="SAM" id="Phobius"/>
    </source>
</evidence>
<dbReference type="AlphaFoldDB" id="A0A9X4LGN5"/>
<keyword evidence="1" id="KW-0472">Membrane</keyword>
<gene>
    <name evidence="2" type="ORF">EXJ73_10165</name>
</gene>
<feature type="transmembrane region" description="Helical" evidence="1">
    <location>
        <begin position="356"/>
        <end position="378"/>
    </location>
</feature>
<keyword evidence="1" id="KW-0812">Transmembrane</keyword>
<dbReference type="Proteomes" id="UP001152766">
    <property type="component" value="Unassembled WGS sequence"/>
</dbReference>
<protein>
    <submittedName>
        <fullName evidence="2">ABC transporter permease</fullName>
    </submittedName>
</protein>
<feature type="transmembrane region" description="Helical" evidence="1">
    <location>
        <begin position="21"/>
        <end position="44"/>
    </location>
</feature>
<dbReference type="GO" id="GO:0005886">
    <property type="term" value="C:plasma membrane"/>
    <property type="evidence" value="ECO:0007669"/>
    <property type="project" value="UniProtKB-SubCell"/>
</dbReference>
<dbReference type="Pfam" id="PF12679">
    <property type="entry name" value="ABC2_membrane_2"/>
    <property type="match status" value="1"/>
</dbReference>
<accession>A0A9X4LGN5</accession>
<reference evidence="2" key="1">
    <citation type="submission" date="2019-02" db="EMBL/GenBank/DDBJ databases">
        <title>Draft genome of the type strain Pelomonas aquatica CCUG 52575T.</title>
        <authorList>
            <person name="Gomila M."/>
            <person name="Lalucat J."/>
        </authorList>
    </citation>
    <scope>NUCLEOTIDE SEQUENCE</scope>
    <source>
        <strain evidence="2">CCUG 52575</strain>
    </source>
</reference>
<organism evidence="2 3">
    <name type="scientific">Pelomonas aquatica</name>
    <dbReference type="NCBI Taxonomy" id="431058"/>
    <lineage>
        <taxon>Bacteria</taxon>
        <taxon>Pseudomonadati</taxon>
        <taxon>Pseudomonadota</taxon>
        <taxon>Betaproteobacteria</taxon>
        <taxon>Burkholderiales</taxon>
        <taxon>Sphaerotilaceae</taxon>
        <taxon>Roseateles</taxon>
    </lineage>
</organism>
<proteinExistence type="predicted"/>
<evidence type="ECO:0000313" key="2">
    <source>
        <dbReference type="EMBL" id="MDG0862833.1"/>
    </source>
</evidence>
<sequence length="387" mass="41560">MKQALIVFFKELSDALRDRRTLLRLLIPAVLMGPLLLTALSGLIASLEERADKREVLVVGMDAAPTLANYIERQTYTMKPAPADYEARLRATTLLEPVLVVPRDFEARLRSGEAPTVEVVSDSANQRAMAGTGPLRGLLLGFSHERALLNLAMRGVSTELLDPVDVQERDLASARARAARLTSIIPMFIIMAVLYGALTAALDSTAGERERGSLEPLLMNPAPHGAIVAGKWGAVALLGMAVALMSSLSFIPAQWLLKSDVLQAQFSFGGPEVLAFWLLQIPLAAGLSALLMALAIRSKTFKEAQASSTLVITAISLMPMVSLFNPGGDAPWYLWVPGLAQNTLMLQVLKGETLRWAQVLPGVLVGFALAAVALAYVARSMRAAVAR</sequence>
<keyword evidence="3" id="KW-1185">Reference proteome</keyword>